<accession>A0AAN7Y707</accession>
<proteinExistence type="predicted"/>
<evidence type="ECO:0000313" key="2">
    <source>
        <dbReference type="Proteomes" id="UP001346869"/>
    </source>
</evidence>
<dbReference type="PANTHER" id="PTHR23039:SF9">
    <property type="entry name" value="LOW QUALITY PROTEIN: NHS-LIKE PROTEIN 1"/>
    <property type="match status" value="1"/>
</dbReference>
<organism evidence="1 2">
    <name type="scientific">Eleginops maclovinus</name>
    <name type="common">Patagonian blennie</name>
    <name type="synonym">Eleginus maclovinus</name>
    <dbReference type="NCBI Taxonomy" id="56733"/>
    <lineage>
        <taxon>Eukaryota</taxon>
        <taxon>Metazoa</taxon>
        <taxon>Chordata</taxon>
        <taxon>Craniata</taxon>
        <taxon>Vertebrata</taxon>
        <taxon>Euteleostomi</taxon>
        <taxon>Actinopterygii</taxon>
        <taxon>Neopterygii</taxon>
        <taxon>Teleostei</taxon>
        <taxon>Neoteleostei</taxon>
        <taxon>Acanthomorphata</taxon>
        <taxon>Eupercaria</taxon>
        <taxon>Perciformes</taxon>
        <taxon>Notothenioidei</taxon>
        <taxon>Eleginopidae</taxon>
        <taxon>Eleginops</taxon>
    </lineage>
</organism>
<name>A0AAN7Y707_ELEMC</name>
<comment type="caution">
    <text evidence="1">The sequence shown here is derived from an EMBL/GenBank/DDBJ whole genome shotgun (WGS) entry which is preliminary data.</text>
</comment>
<evidence type="ECO:0000313" key="1">
    <source>
        <dbReference type="EMBL" id="KAK5873255.1"/>
    </source>
</evidence>
<dbReference type="GO" id="GO:0030154">
    <property type="term" value="P:cell differentiation"/>
    <property type="evidence" value="ECO:0007669"/>
    <property type="project" value="TreeGrafter"/>
</dbReference>
<dbReference type="Proteomes" id="UP001346869">
    <property type="component" value="Unassembled WGS sequence"/>
</dbReference>
<keyword evidence="2" id="KW-1185">Reference proteome</keyword>
<dbReference type="Gene3D" id="1.20.5.340">
    <property type="match status" value="1"/>
</dbReference>
<dbReference type="PANTHER" id="PTHR23039">
    <property type="entry name" value="NANCE-HORAN SYNDROME PROTEIN"/>
    <property type="match status" value="1"/>
</dbReference>
<protein>
    <submittedName>
        <fullName evidence="1">Uncharacterized protein</fullName>
    </submittedName>
</protein>
<dbReference type="EMBL" id="JAUZQC010000003">
    <property type="protein sequence ID" value="KAK5873255.1"/>
    <property type="molecule type" value="Genomic_DNA"/>
</dbReference>
<reference evidence="1 2" key="1">
    <citation type="journal article" date="2023" name="Genes (Basel)">
        <title>Chromosome-Level Genome Assembly and Circadian Gene Repertoire of the Patagonia Blennie Eleginops maclovinus-The Closest Ancestral Proxy of Antarctic Cryonotothenioids.</title>
        <authorList>
            <person name="Cheng C.C."/>
            <person name="Rivera-Colon A.G."/>
            <person name="Minhas B.F."/>
            <person name="Wilson L."/>
            <person name="Rayamajhi N."/>
            <person name="Vargas-Chacoff L."/>
            <person name="Catchen J.M."/>
        </authorList>
    </citation>
    <scope>NUCLEOTIDE SEQUENCE [LARGE SCALE GENOMIC DNA]</scope>
    <source>
        <strain evidence="1">JMC-PN-2008</strain>
    </source>
</reference>
<gene>
    <name evidence="1" type="ORF">PBY51_018313</name>
</gene>
<dbReference type="AlphaFoldDB" id="A0AAN7Y707"/>
<reference evidence="1 2" key="2">
    <citation type="journal article" date="2023" name="Mol. Biol. Evol.">
        <title>Genomics of Secondarily Temperate Adaptation in the Only Non-Antarctic Icefish.</title>
        <authorList>
            <person name="Rivera-Colon A.G."/>
            <person name="Rayamajhi N."/>
            <person name="Minhas B.F."/>
            <person name="Madrigal G."/>
            <person name="Bilyk K.T."/>
            <person name="Yoon V."/>
            <person name="Hune M."/>
            <person name="Gregory S."/>
            <person name="Cheng C.H.C."/>
            <person name="Catchen J.M."/>
        </authorList>
    </citation>
    <scope>NUCLEOTIDE SEQUENCE [LARGE SCALE GENOMIC DNA]</scope>
    <source>
        <strain evidence="1">JMC-PN-2008</strain>
    </source>
</reference>
<sequence length="118" mass="13146">MPFVKRTVQPQLLCRLEAPRGSETPEPGGSEDLVSVSNLALTRVLLQLSDLARLSCSLFTELESELRGGAERILRLQGRVLRLQDRVSELDPRQEPVRKYPNFLRPLVGRGTSAPPSL</sequence>